<feature type="region of interest" description="Disordered" evidence="1">
    <location>
        <begin position="29"/>
        <end position="87"/>
    </location>
</feature>
<reference evidence="2 3" key="1">
    <citation type="journal article" date="2024" name="BMC Genomics">
        <title>De novo assembly and annotation of Popillia japonica's genome with initial clues to its potential as an invasive pest.</title>
        <authorList>
            <person name="Cucini C."/>
            <person name="Boschi S."/>
            <person name="Funari R."/>
            <person name="Cardaioli E."/>
            <person name="Iannotti N."/>
            <person name="Marturano G."/>
            <person name="Paoli F."/>
            <person name="Bruttini M."/>
            <person name="Carapelli A."/>
            <person name="Frati F."/>
            <person name="Nardi F."/>
        </authorList>
    </citation>
    <scope>NUCLEOTIDE SEQUENCE [LARGE SCALE GENOMIC DNA]</scope>
    <source>
        <strain evidence="2">DMR45628</strain>
    </source>
</reference>
<proteinExistence type="predicted"/>
<evidence type="ECO:0000313" key="2">
    <source>
        <dbReference type="EMBL" id="KAK9701705.1"/>
    </source>
</evidence>
<dbReference type="AlphaFoldDB" id="A0AAW1JEP9"/>
<protein>
    <submittedName>
        <fullName evidence="2">Uncharacterized protein</fullName>
    </submittedName>
</protein>
<keyword evidence="3" id="KW-1185">Reference proteome</keyword>
<evidence type="ECO:0000256" key="1">
    <source>
        <dbReference type="SAM" id="MobiDB-lite"/>
    </source>
</evidence>
<evidence type="ECO:0000313" key="3">
    <source>
        <dbReference type="Proteomes" id="UP001458880"/>
    </source>
</evidence>
<comment type="caution">
    <text evidence="2">The sequence shown here is derived from an EMBL/GenBank/DDBJ whole genome shotgun (WGS) entry which is preliminary data.</text>
</comment>
<accession>A0AAW1JEP9</accession>
<dbReference type="EMBL" id="JASPKY010000409">
    <property type="protein sequence ID" value="KAK9701705.1"/>
    <property type="molecule type" value="Genomic_DNA"/>
</dbReference>
<sequence>MKLKKKTYKKPNTMAREIQVKIEEFITASVSGGSRDCNDSDEEDQAELPTQQTSGYPKENSKNKRQRHGDPNSFSEVLRSNAVDQAM</sequence>
<gene>
    <name evidence="2" type="ORF">QE152_g30429</name>
</gene>
<organism evidence="2 3">
    <name type="scientific">Popillia japonica</name>
    <name type="common">Japanese beetle</name>
    <dbReference type="NCBI Taxonomy" id="7064"/>
    <lineage>
        <taxon>Eukaryota</taxon>
        <taxon>Metazoa</taxon>
        <taxon>Ecdysozoa</taxon>
        <taxon>Arthropoda</taxon>
        <taxon>Hexapoda</taxon>
        <taxon>Insecta</taxon>
        <taxon>Pterygota</taxon>
        <taxon>Neoptera</taxon>
        <taxon>Endopterygota</taxon>
        <taxon>Coleoptera</taxon>
        <taxon>Polyphaga</taxon>
        <taxon>Scarabaeiformia</taxon>
        <taxon>Scarabaeidae</taxon>
        <taxon>Rutelinae</taxon>
        <taxon>Popillia</taxon>
    </lineage>
</organism>
<dbReference type="Proteomes" id="UP001458880">
    <property type="component" value="Unassembled WGS sequence"/>
</dbReference>
<name>A0AAW1JEP9_POPJA</name>